<dbReference type="PANTHER" id="PTHR13914">
    <property type="entry name" value="PROLINE OXIDASE"/>
    <property type="match status" value="1"/>
</dbReference>
<dbReference type="PATRIC" id="fig|1255043.3.peg.1352"/>
<dbReference type="InterPro" id="IPR015659">
    <property type="entry name" value="Proline_oxidase"/>
</dbReference>
<keyword evidence="1 5" id="KW-0560">Oxidoreductase</keyword>
<dbReference type="eggNOG" id="COG4230">
    <property type="taxonomic scope" value="Bacteria"/>
</dbReference>
<dbReference type="InterPro" id="IPR029041">
    <property type="entry name" value="FAD-linked_oxidoreductase-like"/>
</dbReference>
<reference evidence="5" key="1">
    <citation type="submission" date="2015-12" db="EMBL/GenBank/DDBJ databases">
        <authorList>
            <person name="Tikhonova T.V."/>
            <person name="Pavlov A.R."/>
            <person name="Beletsky A.V."/>
            <person name="Mardanov A.V."/>
            <person name="Sorokin D.Y."/>
            <person name="Ravin N.V."/>
            <person name="Popov V.O."/>
        </authorList>
    </citation>
    <scope>NUCLEOTIDE SEQUENCE</scope>
    <source>
        <strain evidence="5">DSM 14787</strain>
    </source>
</reference>
<feature type="compositionally biased region" description="Basic residues" evidence="2">
    <location>
        <begin position="571"/>
        <end position="585"/>
    </location>
</feature>
<evidence type="ECO:0000256" key="2">
    <source>
        <dbReference type="SAM" id="MobiDB-lite"/>
    </source>
</evidence>
<dbReference type="EC" id="1.2.1.88" evidence="5"/>
<dbReference type="RefSeq" id="WP_015258148.1">
    <property type="nucleotide sequence ID" value="NC_019902.2"/>
</dbReference>
<organism evidence="5 6">
    <name type="scientific">Thioalkalivibrio nitratireducens (strain DSM 14787 / UNIQEM 213 / ALEN2)</name>
    <dbReference type="NCBI Taxonomy" id="1255043"/>
    <lineage>
        <taxon>Bacteria</taxon>
        <taxon>Pseudomonadati</taxon>
        <taxon>Pseudomonadota</taxon>
        <taxon>Gammaproteobacteria</taxon>
        <taxon>Chromatiales</taxon>
        <taxon>Ectothiorhodospiraceae</taxon>
        <taxon>Thioalkalivibrio</taxon>
    </lineage>
</organism>
<sequence>MIVEPLPEPGALRRHLRTILRAAEGPLVRQLSALARVDASARERVRTEAVALVRAVREHTSGGSGIEALIREYDLSSREGVVLMCLAEALLRVPDPATADRLIGDRIRAGHWETHLGHSDSLFVNASTWALILGARVAQAREPDTRDEAGILYGLVQRTGEPLLRQAVRRAMRVLGQQFVAGETLGDAWEHGQAERDRGFRHSYDMLGEAALTAADAERYFDAYASAIRFLGAHSGSGDVEQAPGISVKLSALHPRYVFAQRRRALPALVERLGTLAADARAAGVGLCVDAEEADRLDLSLDLIEAVSSRPELRGWDGLGLAIQAYQKRCLALIDWLDDVGRRHGRRWMVRLVKGAYWDTEIKLCQLQGLADYPVFTRKAHTDVSYLACARRLLDTRGRLYPQFATHNAHTVAWVLDAAADRPFEFQRLQGMGETLHEVLRERHGVPCRIYAPVGRYHELLPYLVRRLLENGANSSFVNRIHDPRVPVADLVGDPVERAAALAPVRNPRIPVPADLFGAERRNSAGVDLNDPEVVVPLGRGPALACVSADRRRRATGHTAPSVRPDQPPARGRRGSLGRSRRGRQGGRGGPGRGAGLGRDARRRAVRAAWKPWPTCSKRTGRS</sequence>
<evidence type="ECO:0000313" key="5">
    <source>
        <dbReference type="EMBL" id="AGA33011.1"/>
    </source>
</evidence>
<feature type="region of interest" description="Disordered" evidence="2">
    <location>
        <begin position="550"/>
        <end position="623"/>
    </location>
</feature>
<dbReference type="Gene3D" id="3.20.20.220">
    <property type="match status" value="1"/>
</dbReference>
<proteinExistence type="predicted"/>
<dbReference type="Pfam" id="PF01619">
    <property type="entry name" value="Pro_dh"/>
    <property type="match status" value="1"/>
</dbReference>
<dbReference type="HOGENOM" id="CLU_005682_1_0_6"/>
<dbReference type="GO" id="GO:0010133">
    <property type="term" value="P:L-proline catabolic process to L-glutamate"/>
    <property type="evidence" value="ECO:0007669"/>
    <property type="project" value="TreeGrafter"/>
</dbReference>
<dbReference type="AlphaFoldDB" id="L0DXC8"/>
<accession>L0DXC8</accession>
<dbReference type="InterPro" id="IPR024089">
    <property type="entry name" value="PRODH_PutA_dom_I/II"/>
</dbReference>
<dbReference type="SUPFAM" id="SSF51730">
    <property type="entry name" value="FAD-linked oxidoreductase"/>
    <property type="match status" value="1"/>
</dbReference>
<dbReference type="Proteomes" id="UP000010809">
    <property type="component" value="Chromosome"/>
</dbReference>
<dbReference type="Gene3D" id="1.20.5.460">
    <property type="entry name" value="Single helix bin"/>
    <property type="match status" value="1"/>
</dbReference>
<gene>
    <name evidence="5" type="ordered locus">TVNIR_1338</name>
</gene>
<dbReference type="KEGG" id="tni:TVNIR_1338"/>
<dbReference type="EMBL" id="CP003989">
    <property type="protein sequence ID" value="AGA33011.1"/>
    <property type="molecule type" value="Genomic_DNA"/>
</dbReference>
<dbReference type="GO" id="GO:0004657">
    <property type="term" value="F:proline dehydrogenase activity"/>
    <property type="evidence" value="ECO:0007669"/>
    <property type="project" value="UniProtKB-EC"/>
</dbReference>
<dbReference type="InterPro" id="IPR024082">
    <property type="entry name" value="PRODH_PutA_dom_II"/>
</dbReference>
<dbReference type="Pfam" id="PF14850">
    <property type="entry name" value="Pro_dh-DNA_bdg"/>
    <property type="match status" value="1"/>
</dbReference>
<evidence type="ECO:0000256" key="1">
    <source>
        <dbReference type="ARBA" id="ARBA00023002"/>
    </source>
</evidence>
<dbReference type="SUPFAM" id="SSF81935">
    <property type="entry name" value="N-terminal domain of bifunctional PutA protein"/>
    <property type="match status" value="1"/>
</dbReference>
<dbReference type="PANTHER" id="PTHR13914:SF0">
    <property type="entry name" value="PROLINE DEHYDROGENASE 1, MITOCHONDRIAL"/>
    <property type="match status" value="1"/>
</dbReference>
<feature type="compositionally biased region" description="Gly residues" evidence="2">
    <location>
        <begin position="586"/>
        <end position="597"/>
    </location>
</feature>
<dbReference type="GO" id="GO:0003842">
    <property type="term" value="F:L-glutamate gamma-semialdehyde dehydrogenase activity"/>
    <property type="evidence" value="ECO:0007669"/>
    <property type="project" value="UniProtKB-EC"/>
</dbReference>
<evidence type="ECO:0000313" key="6">
    <source>
        <dbReference type="Proteomes" id="UP000010809"/>
    </source>
</evidence>
<feature type="domain" description="Proline dehydrogenase" evidence="3">
    <location>
        <begin position="191"/>
        <end position="480"/>
    </location>
</feature>
<dbReference type="InterPro" id="IPR002872">
    <property type="entry name" value="Proline_DH_dom"/>
</dbReference>
<protein>
    <submittedName>
        <fullName evidence="5">Proline dehydrogenase (Proline oxidase) / Delta-1-pyrroline-5-carboxylate dehydrogenase</fullName>
        <ecNumber evidence="5">1.2.1.88</ecNumber>
        <ecNumber evidence="5">1.5.5.2</ecNumber>
    </submittedName>
</protein>
<keyword evidence="6" id="KW-1185">Reference proteome</keyword>
<evidence type="ECO:0000259" key="3">
    <source>
        <dbReference type="Pfam" id="PF01619"/>
    </source>
</evidence>
<dbReference type="EC" id="1.5.5.2" evidence="5"/>
<dbReference type="GO" id="GO:0071949">
    <property type="term" value="F:FAD binding"/>
    <property type="evidence" value="ECO:0007669"/>
    <property type="project" value="TreeGrafter"/>
</dbReference>
<evidence type="ECO:0000259" key="4">
    <source>
        <dbReference type="Pfam" id="PF14850"/>
    </source>
</evidence>
<dbReference type="STRING" id="1255043.TVNIR_1338"/>
<feature type="domain" description="Proline dehydrogenase PutA" evidence="4">
    <location>
        <begin position="66"/>
        <end position="179"/>
    </location>
</feature>
<dbReference type="eggNOG" id="COG0506">
    <property type="taxonomic scope" value="Bacteria"/>
</dbReference>
<name>L0DXC8_THIND</name>